<evidence type="ECO:0000313" key="12">
    <source>
        <dbReference type="EMBL" id="RKN44946.1"/>
    </source>
</evidence>
<dbReference type="InterPro" id="IPR050129">
    <property type="entry name" value="Zn_alcohol_dh"/>
</dbReference>
<evidence type="ECO:0000256" key="4">
    <source>
        <dbReference type="ARBA" id="ARBA00037908"/>
    </source>
</evidence>
<gene>
    <name evidence="12" type="ORF">D7294_07515</name>
</gene>
<name>A0A3A9ZC49_9ACTN</name>
<evidence type="ECO:0000259" key="10">
    <source>
        <dbReference type="Pfam" id="PF00107"/>
    </source>
</evidence>
<dbReference type="Gene3D" id="3.90.180.10">
    <property type="entry name" value="Medium-chain alcohol dehydrogenases, catalytic domain"/>
    <property type="match status" value="1"/>
</dbReference>
<dbReference type="Pfam" id="PF00107">
    <property type="entry name" value="ADH_zinc_N"/>
    <property type="match status" value="1"/>
</dbReference>
<dbReference type="AlphaFoldDB" id="A0A3A9ZC49"/>
<evidence type="ECO:0000313" key="13">
    <source>
        <dbReference type="Proteomes" id="UP000272474"/>
    </source>
</evidence>
<evidence type="ECO:0000256" key="7">
    <source>
        <dbReference type="ARBA" id="ARBA00039387"/>
    </source>
</evidence>
<sequence length="384" mass="39968">MDIQVSPFPAVLAATGNVDGERVPPYRVFIRTSGFAAGHGGERRMRAAVLRATGEIRVEEAEQPVPGAGEALVEMRAVGLCGSDLAAFRGRHPFRSAPVVLGHEGAGRVARPAPGGRLPAGERVAIMPLLSCWECPRCESGLAHLCARRRVPGAGWEGMLGGFLPVPERALFPLAAHLSYAEGALTEPAAVAWHTVRTAGVGPGQRVAVLGAGTIGTLVAAVCRLHHVAELVVSDVRPRSLAVAARLADCHTVNAAREDVVTAARPLGGAEGFDAVVLASGHPGGLDEALALCRPRGTVVLLPMFGEPVTADLNPVVLREITVRGSTVYTSADFRAAAEAVNGGTLDVGRLIDAEPLPLARTQAAFEELARGTESMKILVDPAR</sequence>
<dbReference type="Pfam" id="PF08240">
    <property type="entry name" value="ADH_N"/>
    <property type="match status" value="1"/>
</dbReference>
<dbReference type="Gene3D" id="3.40.50.720">
    <property type="entry name" value="NAD(P)-binding Rossmann-like Domain"/>
    <property type="match status" value="1"/>
</dbReference>
<evidence type="ECO:0000256" key="2">
    <source>
        <dbReference type="ARBA" id="ARBA00023002"/>
    </source>
</evidence>
<organism evidence="12 13">
    <name type="scientific">Streptomyces hoynatensis</name>
    <dbReference type="NCBI Taxonomy" id="1141874"/>
    <lineage>
        <taxon>Bacteria</taxon>
        <taxon>Bacillati</taxon>
        <taxon>Actinomycetota</taxon>
        <taxon>Actinomycetes</taxon>
        <taxon>Kitasatosporales</taxon>
        <taxon>Streptomycetaceae</taxon>
        <taxon>Streptomyces</taxon>
    </lineage>
</organism>
<keyword evidence="13" id="KW-1185">Reference proteome</keyword>
<dbReference type="PANTHER" id="PTHR43401">
    <property type="entry name" value="L-THREONINE 3-DEHYDROGENASE"/>
    <property type="match status" value="1"/>
</dbReference>
<protein>
    <recommendedName>
        <fullName evidence="7">2-deoxy-scyllo-inosamine dehydrogenase</fullName>
        <ecNumber evidence="6">1.1.1.329</ecNumber>
    </recommendedName>
</protein>
<dbReference type="EMBL" id="RBAL01000003">
    <property type="protein sequence ID" value="RKN44946.1"/>
    <property type="molecule type" value="Genomic_DNA"/>
</dbReference>
<comment type="similarity">
    <text evidence="5">Belongs to the zinc-containing alcohol dehydrogenase family. DOIA dehydrogenase subfamily.</text>
</comment>
<dbReference type="SUPFAM" id="SSF50129">
    <property type="entry name" value="GroES-like"/>
    <property type="match status" value="1"/>
</dbReference>
<evidence type="ECO:0000256" key="6">
    <source>
        <dbReference type="ARBA" id="ARBA00039102"/>
    </source>
</evidence>
<evidence type="ECO:0000256" key="1">
    <source>
        <dbReference type="ARBA" id="ARBA00001947"/>
    </source>
</evidence>
<comment type="cofactor">
    <cofactor evidence="1">
        <name>Zn(2+)</name>
        <dbReference type="ChEBI" id="CHEBI:29105"/>
    </cofactor>
</comment>
<comment type="catalytic activity">
    <reaction evidence="9">
        <text>2-deoxy-scyllo-inosamine + NADP(+) = 3-amino-2,3-dideoxy-scyllo-inosose + NADPH + H(+)</text>
        <dbReference type="Rhea" id="RHEA:33879"/>
        <dbReference type="ChEBI" id="CHEBI:15378"/>
        <dbReference type="ChEBI" id="CHEBI:57783"/>
        <dbReference type="ChEBI" id="CHEBI:58349"/>
        <dbReference type="ChEBI" id="CHEBI:65002"/>
        <dbReference type="ChEBI" id="CHEBI:65003"/>
        <dbReference type="EC" id="1.1.1.329"/>
    </reaction>
</comment>
<dbReference type="InterPro" id="IPR013149">
    <property type="entry name" value="ADH-like_C"/>
</dbReference>
<comment type="pathway">
    <text evidence="4">Metabolic intermediate biosynthesis; 2-deoxystreptamine biosynthesis; 2-deoxystreptamine from D-glucose 6-phosphate: step 3/4.</text>
</comment>
<comment type="function">
    <text evidence="3">Catalyzes the oxidation of 2-deoxy-scyllo-inosamine (DOIA) with NAD(+) or NADP(+), forming 3-amino-2,3-dideoxy-scyllo-inosose (amino-DOI).</text>
</comment>
<dbReference type="InterPro" id="IPR036291">
    <property type="entry name" value="NAD(P)-bd_dom_sf"/>
</dbReference>
<comment type="caution">
    <text evidence="12">The sequence shown here is derived from an EMBL/GenBank/DDBJ whole genome shotgun (WGS) entry which is preliminary data.</text>
</comment>
<comment type="catalytic activity">
    <reaction evidence="8">
        <text>2-deoxy-scyllo-inosamine + NAD(+) = 3-amino-2,3-dideoxy-scyllo-inosose + NADH + H(+)</text>
        <dbReference type="Rhea" id="RHEA:33883"/>
        <dbReference type="ChEBI" id="CHEBI:15378"/>
        <dbReference type="ChEBI" id="CHEBI:57540"/>
        <dbReference type="ChEBI" id="CHEBI:57945"/>
        <dbReference type="ChEBI" id="CHEBI:65002"/>
        <dbReference type="ChEBI" id="CHEBI:65003"/>
        <dbReference type="EC" id="1.1.1.329"/>
    </reaction>
</comment>
<dbReference type="InterPro" id="IPR013154">
    <property type="entry name" value="ADH-like_N"/>
</dbReference>
<evidence type="ECO:0000259" key="11">
    <source>
        <dbReference type="Pfam" id="PF08240"/>
    </source>
</evidence>
<evidence type="ECO:0000256" key="3">
    <source>
        <dbReference type="ARBA" id="ARBA00037678"/>
    </source>
</evidence>
<dbReference type="InterPro" id="IPR011032">
    <property type="entry name" value="GroES-like_sf"/>
</dbReference>
<feature type="domain" description="Alcohol dehydrogenase-like C-terminal" evidence="10">
    <location>
        <begin position="215"/>
        <end position="341"/>
    </location>
</feature>
<keyword evidence="2" id="KW-0560">Oxidoreductase</keyword>
<proteinExistence type="inferred from homology"/>
<evidence type="ECO:0000256" key="5">
    <source>
        <dbReference type="ARBA" id="ARBA00038004"/>
    </source>
</evidence>
<evidence type="ECO:0000256" key="8">
    <source>
        <dbReference type="ARBA" id="ARBA00048685"/>
    </source>
</evidence>
<dbReference type="EC" id="1.1.1.329" evidence="6"/>
<dbReference type="PANTHER" id="PTHR43401:SF2">
    <property type="entry name" value="L-THREONINE 3-DEHYDROGENASE"/>
    <property type="match status" value="1"/>
</dbReference>
<dbReference type="Proteomes" id="UP000272474">
    <property type="component" value="Unassembled WGS sequence"/>
</dbReference>
<evidence type="ECO:0000256" key="9">
    <source>
        <dbReference type="ARBA" id="ARBA00049085"/>
    </source>
</evidence>
<feature type="domain" description="Alcohol dehydrogenase-like N-terminal" evidence="11">
    <location>
        <begin position="67"/>
        <end position="174"/>
    </location>
</feature>
<reference evidence="12 13" key="1">
    <citation type="journal article" date="2014" name="Int. J. Syst. Evol. Microbiol.">
        <title>Streptomyces hoynatensis sp. nov., isolated from deep marine sediment.</title>
        <authorList>
            <person name="Veyisoglu A."/>
            <person name="Sahin N."/>
        </authorList>
    </citation>
    <scope>NUCLEOTIDE SEQUENCE [LARGE SCALE GENOMIC DNA]</scope>
    <source>
        <strain evidence="12 13">KCTC 29097</strain>
    </source>
</reference>
<dbReference type="GO" id="GO:0016491">
    <property type="term" value="F:oxidoreductase activity"/>
    <property type="evidence" value="ECO:0007669"/>
    <property type="project" value="UniProtKB-KW"/>
</dbReference>
<accession>A0A3A9ZC49</accession>
<dbReference type="SUPFAM" id="SSF51735">
    <property type="entry name" value="NAD(P)-binding Rossmann-fold domains"/>
    <property type="match status" value="1"/>
</dbReference>